<reference evidence="3 4" key="1">
    <citation type="submission" date="2021-01" db="EMBL/GenBank/DDBJ databases">
        <title>Prevotella A2931 sp. nov.</title>
        <authorList>
            <person name="Buhl M."/>
            <person name="Oberhettinger P."/>
        </authorList>
    </citation>
    <scope>NUCLEOTIDE SEQUENCE [LARGE SCALE GENOMIC DNA]</scope>
    <source>
        <strain evidence="3 4">A2931</strain>
    </source>
</reference>
<dbReference type="Pfam" id="PF16126">
    <property type="entry name" value="DUF4838"/>
    <property type="match status" value="1"/>
</dbReference>
<dbReference type="InterPro" id="IPR029018">
    <property type="entry name" value="Hex-like_dom2"/>
</dbReference>
<evidence type="ECO:0000313" key="4">
    <source>
        <dbReference type="Proteomes" id="UP000664265"/>
    </source>
</evidence>
<comment type="caution">
    <text evidence="3">The sequence shown here is derived from an EMBL/GenBank/DDBJ whole genome shotgun (WGS) entry which is preliminary data.</text>
</comment>
<feature type="chain" id="PRO_5045559110" evidence="2">
    <location>
        <begin position="22"/>
        <end position="738"/>
    </location>
</feature>
<accession>A0ABS3M5E7</accession>
<dbReference type="Gene3D" id="2.60.120.260">
    <property type="entry name" value="Galactose-binding domain-like"/>
    <property type="match status" value="1"/>
</dbReference>
<keyword evidence="2" id="KW-0732">Signal</keyword>
<dbReference type="SUPFAM" id="SSF55545">
    <property type="entry name" value="beta-N-acetylhexosaminidase-like domain"/>
    <property type="match status" value="1"/>
</dbReference>
<sequence>MKFKKFSILLLSGFFVTVGQAQVTLTVRHKAKARIVLADTTQATRQAARLLNTFIHRMGNDRLPVVTGTRRRRGDVILGGLTDKAGEDGFAISCDATALRIRSGGDKGAVLGVAHLLRRYFGCYYFTQNVWRAPQKATMIVPRIAGWTETPAFRYRQTQSYGNDDELYRLWFGLEEPRQMFIGGLWVHTFNRILPASVYGKRHPEWYSLINGKRRPGEHSQWCLTNEALFEQVCHRLDSIFAANPGLKMISISQNDGNNTNCHCDKCAAVDAEEGAVSGNYIRFLNKLAKRYPDKEFSTLAYLFTMMPPKHVKPLPNVNIMLCDIDCKREVPLTDNESGRQFMRALEGWSRISDNLFIWDYGINFDNVVAPFPNLHILQKNIQLFKKHHANMLFEQVNGTKGTDFSELRAYMIANLMWNPDQDADSLMRRFMTDYYGAAGKYLYDYQKLMQGALLASDTPLWIYDSPITHKNGMLNANLRKAYDELFDKAERSVRNDRPKLDRVRISRLPLQYATLEIARTEPMIDVEKVRKLLETFRRRCAEYEIPTLNERNNRPSEYCALYEQRFLPKDDDGNLAKNATVVYKLPPAERYRPIAAKALTDGLYGGTSYVEGWVGWEGKDAEFTLDLGRETPLQTITSDYLHQLGAWVLLPKSVKYEVSVDGKIFKAFGKPIVFGEDRDPKIKFVDATATEDEPVKARYIKVRVTTLGMCPSWHYGVGYPAWFFLDEVKAYAHLPHQ</sequence>
<gene>
    <name evidence="3" type="ORF">JHU38_06395</name>
</gene>
<dbReference type="Gene3D" id="3.30.379.10">
    <property type="entry name" value="Chitobiase/beta-hexosaminidase domain 2-like"/>
    <property type="match status" value="1"/>
</dbReference>
<keyword evidence="1" id="KW-0378">Hydrolase</keyword>
<evidence type="ECO:0000256" key="1">
    <source>
        <dbReference type="ARBA" id="ARBA00022801"/>
    </source>
</evidence>
<keyword evidence="4" id="KW-1185">Reference proteome</keyword>
<evidence type="ECO:0000313" key="3">
    <source>
        <dbReference type="EMBL" id="MBO1363405.1"/>
    </source>
</evidence>
<proteinExistence type="predicted"/>
<dbReference type="InterPro" id="IPR032287">
    <property type="entry name" value="DUF4838"/>
</dbReference>
<evidence type="ECO:0000256" key="2">
    <source>
        <dbReference type="SAM" id="SignalP"/>
    </source>
</evidence>
<protein>
    <submittedName>
        <fullName evidence="3">DUF4838 domain-containing protein</fullName>
    </submittedName>
</protein>
<dbReference type="EMBL" id="JAERMS010000015">
    <property type="protein sequence ID" value="MBO1363405.1"/>
    <property type="molecule type" value="Genomic_DNA"/>
</dbReference>
<feature type="signal peptide" evidence="2">
    <location>
        <begin position="1"/>
        <end position="21"/>
    </location>
</feature>
<name>A0ABS3M5E7_9BACT</name>
<organism evidence="3 4">
    <name type="scientific">Prevotella illustrans</name>
    <dbReference type="NCBI Taxonomy" id="2800387"/>
    <lineage>
        <taxon>Bacteria</taxon>
        <taxon>Pseudomonadati</taxon>
        <taxon>Bacteroidota</taxon>
        <taxon>Bacteroidia</taxon>
        <taxon>Bacteroidales</taxon>
        <taxon>Prevotellaceae</taxon>
        <taxon>Prevotella</taxon>
    </lineage>
</organism>
<dbReference type="PANTHER" id="PTHR47406:SF2">
    <property type="entry name" value="ALPHA GLUCURONIDASE N-TERMINAL DOMAIN-CONTAINING PROTEIN"/>
    <property type="match status" value="1"/>
</dbReference>
<dbReference type="PANTHER" id="PTHR47406">
    <property type="entry name" value="COAGULATION FACTOR 5/8 TYPE, C-TERMINAL"/>
    <property type="match status" value="1"/>
</dbReference>
<dbReference type="RefSeq" id="WP_107581201.1">
    <property type="nucleotide sequence ID" value="NZ_JAERMS010000015.1"/>
</dbReference>
<dbReference type="Proteomes" id="UP000664265">
    <property type="component" value="Unassembled WGS sequence"/>
</dbReference>